<feature type="transmembrane region" description="Helical" evidence="1">
    <location>
        <begin position="67"/>
        <end position="96"/>
    </location>
</feature>
<feature type="transmembrane region" description="Helical" evidence="1">
    <location>
        <begin position="12"/>
        <end position="33"/>
    </location>
</feature>
<feature type="transmembrane region" description="Helical" evidence="1">
    <location>
        <begin position="192"/>
        <end position="214"/>
    </location>
</feature>
<feature type="transmembrane region" description="Helical" evidence="1">
    <location>
        <begin position="234"/>
        <end position="256"/>
    </location>
</feature>
<organism evidence="2 3">
    <name type="scientific">Acetobacter garciniae</name>
    <dbReference type="NCBI Taxonomy" id="2817435"/>
    <lineage>
        <taxon>Bacteria</taxon>
        <taxon>Pseudomonadati</taxon>
        <taxon>Pseudomonadota</taxon>
        <taxon>Alphaproteobacteria</taxon>
        <taxon>Acetobacterales</taxon>
        <taxon>Acetobacteraceae</taxon>
        <taxon>Acetobacter</taxon>
    </lineage>
</organism>
<evidence type="ECO:0000256" key="1">
    <source>
        <dbReference type="SAM" id="Phobius"/>
    </source>
</evidence>
<proteinExistence type="predicted"/>
<keyword evidence="1" id="KW-0472">Membrane</keyword>
<comment type="caution">
    <text evidence="2">The sequence shown here is derived from an EMBL/GenBank/DDBJ whole genome shotgun (WGS) entry which is preliminary data.</text>
</comment>
<keyword evidence="3" id="KW-1185">Reference proteome</keyword>
<feature type="transmembrane region" description="Helical" evidence="1">
    <location>
        <begin position="134"/>
        <end position="158"/>
    </location>
</feature>
<sequence length="370" mass="42673">MDKIEKFIFETSLWKFLFSIGFLELFKTGLWYIPNLKASRLIAQNPFVNPFTDPNAQYLFWNWLGPFVAWTIGANHAAGFLLFHLFFSFAFTFLFIRTAFAHFPNGTARIAIVVFSILPVSATAYFWISTDSITLFLMMLTLAFPETLPVTFISGTLLGMQHFEQGFFATLGLVLATTLNKKFNVKLKFSQSFCLVFFLGVICGKIILLGIFHAHHITVNSGRVYYLSKSFDRIINEFCFHFQYILWSVLGLGWMVALKFSDYGKKSIPFFVALSFLCPLLAIVEDQTRVLAIVTFPLLYVYWLSNPDFLETISRREASLLLTAWSLMPLSWVWMGRPKWSVFPYDIAYLLHTTTGWLNLPNHLAEWPFQ</sequence>
<accession>A0A939HPB7</accession>
<reference evidence="2" key="1">
    <citation type="submission" date="2021-03" db="EMBL/GenBank/DDBJ databases">
        <title>The complete genome sequence of Acetobacter sp. TBRC 12339.</title>
        <authorList>
            <person name="Charoenyingcharoen P."/>
            <person name="Yukphan P."/>
        </authorList>
    </citation>
    <scope>NUCLEOTIDE SEQUENCE</scope>
    <source>
        <strain evidence="2">TBRC 12339</strain>
    </source>
</reference>
<gene>
    <name evidence="2" type="ORF">J2D77_08845</name>
</gene>
<keyword evidence="1" id="KW-0812">Transmembrane</keyword>
<name>A0A939HPB7_9PROT</name>
<evidence type="ECO:0000313" key="2">
    <source>
        <dbReference type="EMBL" id="MBO1325252.1"/>
    </source>
</evidence>
<feature type="transmembrane region" description="Helical" evidence="1">
    <location>
        <begin position="108"/>
        <end position="128"/>
    </location>
</feature>
<dbReference type="Proteomes" id="UP000664073">
    <property type="component" value="Unassembled WGS sequence"/>
</dbReference>
<dbReference type="RefSeq" id="WP_207845895.1">
    <property type="nucleotide sequence ID" value="NZ_JAFVMH010000003.1"/>
</dbReference>
<dbReference type="AlphaFoldDB" id="A0A939HPB7"/>
<protein>
    <submittedName>
        <fullName evidence="2">Uncharacterized protein</fullName>
    </submittedName>
</protein>
<dbReference type="EMBL" id="JAFVMH010000003">
    <property type="protein sequence ID" value="MBO1325252.1"/>
    <property type="molecule type" value="Genomic_DNA"/>
</dbReference>
<evidence type="ECO:0000313" key="3">
    <source>
        <dbReference type="Proteomes" id="UP000664073"/>
    </source>
</evidence>
<keyword evidence="1" id="KW-1133">Transmembrane helix</keyword>
<feature type="transmembrane region" description="Helical" evidence="1">
    <location>
        <begin position="268"/>
        <end position="284"/>
    </location>
</feature>